<dbReference type="RefSeq" id="XP_004351387.1">
    <property type="nucleotide sequence ID" value="XM_004351335.1"/>
</dbReference>
<dbReference type="AlphaFoldDB" id="F4QB99"/>
<proteinExistence type="predicted"/>
<protein>
    <recommendedName>
        <fullName evidence="2">G8 domain-containing protein</fullName>
    </recommendedName>
</protein>
<feature type="signal peptide" evidence="1">
    <location>
        <begin position="1"/>
        <end position="25"/>
    </location>
</feature>
<evidence type="ECO:0000313" key="4">
    <source>
        <dbReference type="Proteomes" id="UP000007797"/>
    </source>
</evidence>
<keyword evidence="4" id="KW-1185">Reference proteome</keyword>
<reference evidence="4" key="1">
    <citation type="journal article" date="2011" name="Genome Res.">
        <title>Phylogeny-wide analysis of social amoeba genomes highlights ancient origins for complex intercellular communication.</title>
        <authorList>
            <person name="Heidel A.J."/>
            <person name="Lawal H.M."/>
            <person name="Felder M."/>
            <person name="Schilde C."/>
            <person name="Helps N.R."/>
            <person name="Tunggal B."/>
            <person name="Rivero F."/>
            <person name="John U."/>
            <person name="Schleicher M."/>
            <person name="Eichinger L."/>
            <person name="Platzer M."/>
            <person name="Noegel A.A."/>
            <person name="Schaap P."/>
            <person name="Gloeckner G."/>
        </authorList>
    </citation>
    <scope>NUCLEOTIDE SEQUENCE [LARGE SCALE GENOMIC DNA]</scope>
    <source>
        <strain evidence="4">SH3</strain>
    </source>
</reference>
<dbReference type="EMBL" id="GL883027">
    <property type="protein sequence ID" value="EGG14871.1"/>
    <property type="molecule type" value="Genomic_DNA"/>
</dbReference>
<feature type="domain" description="G8" evidence="2">
    <location>
        <begin position="57"/>
        <end position="213"/>
    </location>
</feature>
<accession>F4QB99</accession>
<dbReference type="KEGG" id="dfa:DFA_10744"/>
<dbReference type="PROSITE" id="PS51484">
    <property type="entry name" value="G8"/>
    <property type="match status" value="1"/>
</dbReference>
<organism evidence="3 4">
    <name type="scientific">Cavenderia fasciculata</name>
    <name type="common">Slime mold</name>
    <name type="synonym">Dictyostelium fasciculatum</name>
    <dbReference type="NCBI Taxonomy" id="261658"/>
    <lineage>
        <taxon>Eukaryota</taxon>
        <taxon>Amoebozoa</taxon>
        <taxon>Evosea</taxon>
        <taxon>Eumycetozoa</taxon>
        <taxon>Dictyostelia</taxon>
        <taxon>Acytosteliales</taxon>
        <taxon>Cavenderiaceae</taxon>
        <taxon>Cavenderia</taxon>
    </lineage>
</organism>
<keyword evidence="1" id="KW-0732">Signal</keyword>
<evidence type="ECO:0000259" key="2">
    <source>
        <dbReference type="PROSITE" id="PS51484"/>
    </source>
</evidence>
<feature type="chain" id="PRO_5003313951" description="G8 domain-containing protein" evidence="1">
    <location>
        <begin position="26"/>
        <end position="781"/>
    </location>
</feature>
<evidence type="ECO:0000313" key="3">
    <source>
        <dbReference type="EMBL" id="EGG14871.1"/>
    </source>
</evidence>
<evidence type="ECO:0000256" key="1">
    <source>
        <dbReference type="SAM" id="SignalP"/>
    </source>
</evidence>
<sequence>MINCFKGRIIHLISLLLIFVSLLLTQDNSCNGTETTTTTTTSSNNKHSDLNRWSDINTWSNKRLPIDGDNVVISTCVLLDINPPFLSSLTIDGEDGLFQCKHTTHGSSLLYVGSIVITNNATMIISSSSSSSPGSTFYLKSSGTITIDNGGELIIRGQQLLKKQPRIGLEKRNVVISGPTFRVGGKGANNGGGGGRLSISNSIIHSCNAIIAEEQTIKLNVLNNLIICNHHQNNNNMTNNNNNNTTSTTIIQLNNISSSNIIGNTIIFNNTKINNNINNNESTTSANITFIEMKGGYNNNISFNYLKSKLSSSLSSSFDNDVVTTIGFKLLFINQNDNSNVLNSFTNNTSIHNKYGVVVDYYSPNNQQQQLFIEPMTSIVLRGLLCISNKIGVWSKIRNVSILDSSFIHNGMGVLIKGDMLLSNHLFSTSSPSIIQIISNSRFIGSHQEEEEDSHAIELIDGTLLIDQCSFKSFKYPITFTTNDLTKIIYLNDIDYKNIIHPIEFKQNNLLTEYVKDLDGSTTSKKDSSGSSRDRSIQPVVDKYQFLKDIQSQTDSTTIVRDIEFFRVLPICQSLEWWPGVLFCDNSFSSFIQFNVLVHFEQQDISNNNNNNNTNINVEEEQCHLEMTMGDGNVVDLGSGIPFNLNVPNNQHFKMFQTMVPSGVAIQFYPTNFNNQHGNNNNNINSIMVIKIQQIFWDKGDYLKFELPINRFLNNSKPRSIHKFNFQTPPLSSTVPTTTSFNSTSRKHVHSSYPANYINFYRLEETAYISIYPNQQNHSRK</sequence>
<dbReference type="Proteomes" id="UP000007797">
    <property type="component" value="Unassembled WGS sequence"/>
</dbReference>
<dbReference type="GeneID" id="14866943"/>
<gene>
    <name evidence="3" type="ORF">DFA_10744</name>
</gene>
<dbReference type="InterPro" id="IPR019316">
    <property type="entry name" value="G8_domain"/>
</dbReference>
<name>F4QB99_CACFS</name>